<protein>
    <submittedName>
        <fullName evidence="2">Uncharacterized protein</fullName>
    </submittedName>
</protein>
<feature type="region of interest" description="Disordered" evidence="1">
    <location>
        <begin position="1"/>
        <end position="29"/>
    </location>
</feature>
<gene>
    <name evidence="2" type="ORF">EV653_2298</name>
</gene>
<organism evidence="2 3">
    <name type="scientific">Kribbella pratensis</name>
    <dbReference type="NCBI Taxonomy" id="2512112"/>
    <lineage>
        <taxon>Bacteria</taxon>
        <taxon>Bacillati</taxon>
        <taxon>Actinomycetota</taxon>
        <taxon>Actinomycetes</taxon>
        <taxon>Propionibacteriales</taxon>
        <taxon>Kribbellaceae</taxon>
        <taxon>Kribbella</taxon>
    </lineage>
</organism>
<dbReference type="EMBL" id="SODP01000001">
    <property type="protein sequence ID" value="TDW77134.1"/>
    <property type="molecule type" value="Genomic_DNA"/>
</dbReference>
<feature type="compositionally biased region" description="Basic residues" evidence="1">
    <location>
        <begin position="404"/>
        <end position="416"/>
    </location>
</feature>
<feature type="compositionally biased region" description="Low complexity" evidence="1">
    <location>
        <begin position="392"/>
        <end position="403"/>
    </location>
</feature>
<dbReference type="Proteomes" id="UP000295146">
    <property type="component" value="Unassembled WGS sequence"/>
</dbReference>
<feature type="compositionally biased region" description="Basic residues" evidence="1">
    <location>
        <begin position="381"/>
        <end position="390"/>
    </location>
</feature>
<accession>A0A4R8CM80</accession>
<evidence type="ECO:0000313" key="2">
    <source>
        <dbReference type="EMBL" id="TDW77134.1"/>
    </source>
</evidence>
<feature type="compositionally biased region" description="Basic and acidic residues" evidence="1">
    <location>
        <begin position="348"/>
        <end position="360"/>
    </location>
</feature>
<evidence type="ECO:0000313" key="3">
    <source>
        <dbReference type="Proteomes" id="UP000295146"/>
    </source>
</evidence>
<reference evidence="2 3" key="1">
    <citation type="submission" date="2019-03" db="EMBL/GenBank/DDBJ databases">
        <title>Genomic Encyclopedia of Type Strains, Phase III (KMG-III): the genomes of soil and plant-associated and newly described type strains.</title>
        <authorList>
            <person name="Whitman W."/>
        </authorList>
    </citation>
    <scope>NUCLEOTIDE SEQUENCE [LARGE SCALE GENOMIC DNA]</scope>
    <source>
        <strain evidence="2 3">VKM Ac-2573</strain>
    </source>
</reference>
<sequence>MSLHEPHEHATEKAAHRPRAPSAEGTRLPYRDALESAFGLSLDGIRRDPGPGEGRYGTAAPGVVSFRGEPSRQTAAHEVVHALRSGHPDATSSGLSAREEQLARTVSAYVATGRPLGPLSGAVREPGYRGVFHDDGPAELSDDFRYRVHDAFTESAEEGELANLLLKAVSVEFGTPDLVEDTIYGISTMSAAVGREQLGWTAIRDRLISVLGADATQADVVDVSYGVSLWLNQATTHAAGLLAADAQAVVTGLWVTLEDDLDSAAAALSDAAIAWQLELDGTMDELTRAREEFSSDPSRGPEIGVLARRALLLDARLRAALDPRGEAAPLSGMRAEQAGVRQASETEADTRRQLPDDERLLAPADLSLGVSRRTPTGGCCPRRRSRRPPTRPRNGGSPISGRGCSRRRRSGLRSTRRSYRAIRCTTCRSSFACIEAGARSAVRSRRSAIRDGRW</sequence>
<proteinExistence type="predicted"/>
<dbReference type="AlphaFoldDB" id="A0A4R8CM80"/>
<evidence type="ECO:0000256" key="1">
    <source>
        <dbReference type="SAM" id="MobiDB-lite"/>
    </source>
</evidence>
<feature type="region of interest" description="Disordered" evidence="1">
    <location>
        <begin position="328"/>
        <end position="416"/>
    </location>
</feature>
<comment type="caution">
    <text evidence="2">The sequence shown here is derived from an EMBL/GenBank/DDBJ whole genome shotgun (WGS) entry which is preliminary data.</text>
</comment>
<keyword evidence="3" id="KW-1185">Reference proteome</keyword>
<feature type="compositionally biased region" description="Basic and acidic residues" evidence="1">
    <location>
        <begin position="1"/>
        <end position="15"/>
    </location>
</feature>
<name>A0A4R8CM80_9ACTN</name>